<feature type="region of interest" description="Disordered" evidence="1">
    <location>
        <begin position="1"/>
        <end position="40"/>
    </location>
</feature>
<dbReference type="GeneID" id="77805666"/>
<name>A0ABY7DDW6_9BASI</name>
<evidence type="ECO:0000256" key="1">
    <source>
        <dbReference type="SAM" id="MobiDB-lite"/>
    </source>
</evidence>
<feature type="compositionally biased region" description="Basic and acidic residues" evidence="1">
    <location>
        <begin position="1"/>
        <end position="23"/>
    </location>
</feature>
<evidence type="ECO:0000313" key="3">
    <source>
        <dbReference type="Proteomes" id="UP001164743"/>
    </source>
</evidence>
<sequence>MAHKQDPVSTHHRDPFLRGKILELDSDPDYEDVSERSHRKNCHLQQTRHISHNTAQQQGETIRGRRGTRVLSQLARPNPSLWLNYRPQKAQFSVPGHFKDNDDQPLGQEEELLDVNQNIGETCGVSGVNTWQFANTSDDCAAYVGQQNKKADRILKMHEDNNVDLDLNGLAFESFSSNNNGVADDP</sequence>
<reference evidence="2" key="1">
    <citation type="submission" date="2022-10" db="EMBL/GenBank/DDBJ databases">
        <title>Puccinia triticina Genome sequencing and assembly.</title>
        <authorList>
            <person name="Li C."/>
        </authorList>
    </citation>
    <scope>NUCLEOTIDE SEQUENCE</scope>
    <source>
        <strain evidence="2">Pt15</strain>
    </source>
</reference>
<organism evidence="2 3">
    <name type="scientific">Puccinia triticina</name>
    <dbReference type="NCBI Taxonomy" id="208348"/>
    <lineage>
        <taxon>Eukaryota</taxon>
        <taxon>Fungi</taxon>
        <taxon>Dikarya</taxon>
        <taxon>Basidiomycota</taxon>
        <taxon>Pucciniomycotina</taxon>
        <taxon>Pucciniomycetes</taxon>
        <taxon>Pucciniales</taxon>
        <taxon>Pucciniaceae</taxon>
        <taxon>Puccinia</taxon>
    </lineage>
</organism>
<dbReference type="RefSeq" id="XP_053028747.1">
    <property type="nucleotide sequence ID" value="XM_053164771.1"/>
</dbReference>
<gene>
    <name evidence="2" type="ORF">PtA15_18A250</name>
</gene>
<evidence type="ECO:0000313" key="2">
    <source>
        <dbReference type="EMBL" id="WAQ93192.1"/>
    </source>
</evidence>
<proteinExistence type="predicted"/>
<accession>A0ABY7DDW6</accession>
<dbReference type="EMBL" id="CP110438">
    <property type="protein sequence ID" value="WAQ93192.1"/>
    <property type="molecule type" value="Genomic_DNA"/>
</dbReference>
<protein>
    <submittedName>
        <fullName evidence="2">Uncharacterized protein</fullName>
    </submittedName>
</protein>
<keyword evidence="3" id="KW-1185">Reference proteome</keyword>
<dbReference type="Proteomes" id="UP001164743">
    <property type="component" value="Chromosome 18A"/>
</dbReference>